<reference evidence="1 2" key="1">
    <citation type="submission" date="2021-06" db="EMBL/GenBank/DDBJ databases">
        <title>Caerostris extrusa draft genome.</title>
        <authorList>
            <person name="Kono N."/>
            <person name="Arakawa K."/>
        </authorList>
    </citation>
    <scope>NUCLEOTIDE SEQUENCE [LARGE SCALE GENOMIC DNA]</scope>
</reference>
<accession>A0AAV4QQE2</accession>
<protein>
    <submittedName>
        <fullName evidence="1">Uncharacterized protein</fullName>
    </submittedName>
</protein>
<gene>
    <name evidence="1" type="ORF">CEXT_687781</name>
</gene>
<proteinExistence type="predicted"/>
<name>A0AAV4QQE2_CAEEX</name>
<sequence>MRNYPQCIAIYPEMRDIYMYGKNEKGDGIPTQEISPVPRYKRFLHNKLAIYEHSTLATHNKHYTDIRRSIKWLSQVLHFPTPELGENNDLGLYFLQWSHLSIFSTPYNYYSTLSRHSGEIVAICNSLQDLWTTAFMQDDAHP</sequence>
<comment type="caution">
    <text evidence="1">The sequence shown here is derived from an EMBL/GenBank/DDBJ whole genome shotgun (WGS) entry which is preliminary data.</text>
</comment>
<keyword evidence="2" id="KW-1185">Reference proteome</keyword>
<dbReference type="EMBL" id="BPLR01006649">
    <property type="protein sequence ID" value="GIY11452.1"/>
    <property type="molecule type" value="Genomic_DNA"/>
</dbReference>
<organism evidence="1 2">
    <name type="scientific">Caerostris extrusa</name>
    <name type="common">Bark spider</name>
    <name type="synonym">Caerostris bankana</name>
    <dbReference type="NCBI Taxonomy" id="172846"/>
    <lineage>
        <taxon>Eukaryota</taxon>
        <taxon>Metazoa</taxon>
        <taxon>Ecdysozoa</taxon>
        <taxon>Arthropoda</taxon>
        <taxon>Chelicerata</taxon>
        <taxon>Arachnida</taxon>
        <taxon>Araneae</taxon>
        <taxon>Araneomorphae</taxon>
        <taxon>Entelegynae</taxon>
        <taxon>Araneoidea</taxon>
        <taxon>Araneidae</taxon>
        <taxon>Caerostris</taxon>
    </lineage>
</organism>
<evidence type="ECO:0000313" key="2">
    <source>
        <dbReference type="Proteomes" id="UP001054945"/>
    </source>
</evidence>
<evidence type="ECO:0000313" key="1">
    <source>
        <dbReference type="EMBL" id="GIY11452.1"/>
    </source>
</evidence>
<dbReference type="AlphaFoldDB" id="A0AAV4QQE2"/>
<dbReference type="Proteomes" id="UP001054945">
    <property type="component" value="Unassembled WGS sequence"/>
</dbReference>